<dbReference type="InterPro" id="IPR013978">
    <property type="entry name" value="MEKHLA"/>
</dbReference>
<sequence>MRATVPGLGRRNRCLRSAVLVGVDSTLGPVPGDSGSRLPSSAEDPDFFRLLVDSHQRFVGAPLVDPAATARWLYEDAPFGLLAHDADADPRFVYANRTAQRCFEYGWDEFTGLRSRLSAEPDRQEDRNRLLAEVREHQFSTGYRGLRIARSGRRFWIEDVTMWNLVSVGGVRIGQAAVFYRYSDASTTRPEVGRTAF</sequence>
<gene>
    <name evidence="2" type="ORF">HF577_12570</name>
</gene>
<dbReference type="InterPro" id="IPR035965">
    <property type="entry name" value="PAS-like_dom_sf"/>
</dbReference>
<dbReference type="CDD" id="cd00130">
    <property type="entry name" value="PAS"/>
    <property type="match status" value="1"/>
</dbReference>
<evidence type="ECO:0000313" key="3">
    <source>
        <dbReference type="Proteomes" id="UP001296706"/>
    </source>
</evidence>
<feature type="domain" description="MEKHLA" evidence="1">
    <location>
        <begin position="47"/>
        <end position="183"/>
    </location>
</feature>
<comment type="caution">
    <text evidence="2">The sequence shown here is derived from an EMBL/GenBank/DDBJ whole genome shotgun (WGS) entry which is preliminary data.</text>
</comment>
<dbReference type="InterPro" id="IPR000014">
    <property type="entry name" value="PAS"/>
</dbReference>
<name>A0ABX1RET4_9PSEU</name>
<protein>
    <submittedName>
        <fullName evidence="2">MEKHLA domain-containing protein</fullName>
    </submittedName>
</protein>
<dbReference type="Proteomes" id="UP001296706">
    <property type="component" value="Unassembled WGS sequence"/>
</dbReference>
<evidence type="ECO:0000313" key="2">
    <source>
        <dbReference type="EMBL" id="NMH77914.1"/>
    </source>
</evidence>
<organism evidence="2 3">
    <name type="scientific">Pseudonocardia xinjiangensis</name>
    <dbReference type="NCBI Taxonomy" id="75289"/>
    <lineage>
        <taxon>Bacteria</taxon>
        <taxon>Bacillati</taxon>
        <taxon>Actinomycetota</taxon>
        <taxon>Actinomycetes</taxon>
        <taxon>Pseudonocardiales</taxon>
        <taxon>Pseudonocardiaceae</taxon>
        <taxon>Pseudonocardia</taxon>
    </lineage>
</organism>
<reference evidence="2 3" key="1">
    <citation type="submission" date="2020-04" db="EMBL/GenBank/DDBJ databases">
        <authorList>
            <person name="Klaysubun C."/>
            <person name="Duangmal K."/>
            <person name="Lipun K."/>
        </authorList>
    </citation>
    <scope>NUCLEOTIDE SEQUENCE [LARGE SCALE GENOMIC DNA]</scope>
    <source>
        <strain evidence="2 3">JCM 11839</strain>
    </source>
</reference>
<proteinExistence type="predicted"/>
<evidence type="ECO:0000259" key="1">
    <source>
        <dbReference type="Pfam" id="PF08670"/>
    </source>
</evidence>
<dbReference type="SUPFAM" id="SSF55785">
    <property type="entry name" value="PYP-like sensor domain (PAS domain)"/>
    <property type="match status" value="1"/>
</dbReference>
<dbReference type="Pfam" id="PF08670">
    <property type="entry name" value="MEKHLA"/>
    <property type="match status" value="1"/>
</dbReference>
<dbReference type="Gene3D" id="3.30.450.20">
    <property type="entry name" value="PAS domain"/>
    <property type="match status" value="1"/>
</dbReference>
<keyword evidence="3" id="KW-1185">Reference proteome</keyword>
<dbReference type="EMBL" id="JAAXKY010000032">
    <property type="protein sequence ID" value="NMH77914.1"/>
    <property type="molecule type" value="Genomic_DNA"/>
</dbReference>
<accession>A0ABX1RET4</accession>